<evidence type="ECO:0000256" key="8">
    <source>
        <dbReference type="SAM" id="Phobius"/>
    </source>
</evidence>
<sequence length="515" mass="59601">MTHIFAIINSFEWMNHWKQVHRSYLSAPTRIALLITGSCTDSHVKSIKSILHGFWQREMLNVIAITPTQDLPLIHTYNPFLVGTENPPGELMNLTSEFFPDKLKNLHKYPVRIAFYENPPYVYPKTHPAPMDGGDYALMTFLSERLNFTMKSSMKQVTFADTFFQLSNRKRTAAIGDLLMRDTDILGNSFYLESINGQELDILYPRWRTALVVIVPRTRPIRGILNMFSSVDLTVVILFFIVMILLVVYLRVEKDTHIFIHVWRLLIYQHFDFIGTRASERLFCISFVIWSFFLVEFYEGRLVNDLSSSFYKDIKTLRGLIDSKLTVLVPSWQQTVLSHSSIQERMELVGQLEVEGNFTKCAQRAVEAGDVGCTMDANAADYFKDHIAKNAYEETNDGTVKGQLRVMEESLMSFWRLHATRKRFFLKDKLNEVIGIIQEGGLLKKWESDEKDRQFREHVEEQKESVGMDKMGAAFQLLMYGHCLATGQLLIELAWHAFKKNHLRGWDDSEEAFVG</sequence>
<gene>
    <name evidence="9" type="primary">Ir137PSE</name>
    <name evidence="9" type="ORF">DALL_DALL000396</name>
</gene>
<dbReference type="GO" id="GO:0005886">
    <property type="term" value="C:plasma membrane"/>
    <property type="evidence" value="ECO:0007669"/>
    <property type="project" value="UniProtKB-SubCell"/>
</dbReference>
<evidence type="ECO:0000313" key="10">
    <source>
        <dbReference type="Proteomes" id="UP000297026"/>
    </source>
</evidence>
<evidence type="ECO:0000256" key="6">
    <source>
        <dbReference type="ARBA" id="ARBA00023170"/>
    </source>
</evidence>
<evidence type="ECO:0000256" key="3">
    <source>
        <dbReference type="ARBA" id="ARBA00022692"/>
    </source>
</evidence>
<dbReference type="OrthoDB" id="7696986at2759"/>
<comment type="subcellular location">
    <subcellularLocation>
        <location evidence="1">Cell membrane</location>
        <topology evidence="1">Multi-pass membrane protein</topology>
    </subcellularLocation>
</comment>
<dbReference type="InterPro" id="IPR052192">
    <property type="entry name" value="Insect_Ionotropic_Sensory_Rcpt"/>
</dbReference>
<keyword evidence="10" id="KW-1185">Reference proteome</keyword>
<organism evidence="9 10">
    <name type="scientific">Diachasma alloeum</name>
    <dbReference type="NCBI Taxonomy" id="454923"/>
    <lineage>
        <taxon>Eukaryota</taxon>
        <taxon>Metazoa</taxon>
        <taxon>Ecdysozoa</taxon>
        <taxon>Arthropoda</taxon>
        <taxon>Hexapoda</taxon>
        <taxon>Insecta</taxon>
        <taxon>Pterygota</taxon>
        <taxon>Neoptera</taxon>
        <taxon>Endopterygota</taxon>
        <taxon>Hymenoptera</taxon>
        <taxon>Apocrita</taxon>
        <taxon>Ichneumonoidea</taxon>
        <taxon>Braconidae</taxon>
        <taxon>Opiinae</taxon>
        <taxon>Diachasma</taxon>
    </lineage>
</organism>
<dbReference type="Proteomes" id="UP000297026">
    <property type="component" value="Unassembled WGS sequence"/>
</dbReference>
<keyword evidence="5 8" id="KW-0472">Membrane</keyword>
<proteinExistence type="predicted"/>
<evidence type="ECO:0000256" key="2">
    <source>
        <dbReference type="ARBA" id="ARBA00022475"/>
    </source>
</evidence>
<evidence type="ECO:0000256" key="1">
    <source>
        <dbReference type="ARBA" id="ARBA00004651"/>
    </source>
</evidence>
<dbReference type="AlphaFoldDB" id="A0A4E0RZ50"/>
<protein>
    <submittedName>
        <fullName evidence="9">Ionotropic receptor 137PSE</fullName>
    </submittedName>
</protein>
<accession>A0A4E0RZ50</accession>
<dbReference type="EMBL" id="ML159068">
    <property type="protein sequence ID" value="THK33191.1"/>
    <property type="molecule type" value="Genomic_DNA"/>
</dbReference>
<feature type="transmembrane region" description="Helical" evidence="8">
    <location>
        <begin position="227"/>
        <end position="252"/>
    </location>
</feature>
<keyword evidence="6 9" id="KW-0675">Receptor</keyword>
<dbReference type="PANTHER" id="PTHR42643">
    <property type="entry name" value="IONOTROPIC RECEPTOR 20A-RELATED"/>
    <property type="match status" value="1"/>
</dbReference>
<reference evidence="9" key="1">
    <citation type="submission" date="2019-02" db="EMBL/GenBank/DDBJ databases">
        <title>Genome of the parasitoid wasp Diachasma alloeum, an emerging model for ecological speciation and transitions to asexual reproduction.</title>
        <authorList>
            <person name="Robertson H.M."/>
            <person name="Walden K.K."/>
            <person name="Tvedte E.S."/>
            <person name="Hood G.R."/>
            <person name="Feder J.L."/>
            <person name="Forbes A.A."/>
            <person name="Logsdon J.M."/>
            <person name="Mcelroy K.E."/>
        </authorList>
    </citation>
    <scope>NUCLEOTIDE SEQUENCE [LARGE SCALE GENOMIC DNA]</scope>
    <source>
        <strain evidence="9">Michigan</strain>
    </source>
</reference>
<keyword evidence="2" id="KW-1003">Cell membrane</keyword>
<evidence type="ECO:0000313" key="9">
    <source>
        <dbReference type="EMBL" id="THK33191.1"/>
    </source>
</evidence>
<evidence type="ECO:0000256" key="4">
    <source>
        <dbReference type="ARBA" id="ARBA00022989"/>
    </source>
</evidence>
<keyword evidence="7" id="KW-0325">Glycoprotein</keyword>
<name>A0A4E0RZ50_9HYME</name>
<keyword evidence="4 8" id="KW-1133">Transmembrane helix</keyword>
<dbReference type="SUPFAM" id="SSF53850">
    <property type="entry name" value="Periplasmic binding protein-like II"/>
    <property type="match status" value="1"/>
</dbReference>
<dbReference type="Gene3D" id="3.40.190.10">
    <property type="entry name" value="Periplasmic binding protein-like II"/>
    <property type="match status" value="1"/>
</dbReference>
<evidence type="ECO:0000256" key="7">
    <source>
        <dbReference type="ARBA" id="ARBA00023180"/>
    </source>
</evidence>
<dbReference type="PANTHER" id="PTHR42643:SF24">
    <property type="entry name" value="IONOTROPIC RECEPTOR 60A"/>
    <property type="match status" value="1"/>
</dbReference>
<keyword evidence="3 8" id="KW-0812">Transmembrane</keyword>
<evidence type="ECO:0000256" key="5">
    <source>
        <dbReference type="ARBA" id="ARBA00023136"/>
    </source>
</evidence>